<evidence type="ECO:0000313" key="2">
    <source>
        <dbReference type="EMBL" id="MED6153749.1"/>
    </source>
</evidence>
<feature type="compositionally biased region" description="Basic and acidic residues" evidence="1">
    <location>
        <begin position="26"/>
        <end position="35"/>
    </location>
</feature>
<feature type="region of interest" description="Disordered" evidence="1">
    <location>
        <begin position="18"/>
        <end position="92"/>
    </location>
</feature>
<accession>A0ABU6TYZ9</accession>
<feature type="non-terminal residue" evidence="2">
    <location>
        <position position="92"/>
    </location>
</feature>
<comment type="caution">
    <text evidence="2">The sequence shown here is derived from an EMBL/GenBank/DDBJ whole genome shotgun (WGS) entry which is preliminary data.</text>
</comment>
<keyword evidence="3" id="KW-1185">Reference proteome</keyword>
<protein>
    <submittedName>
        <fullName evidence="2">Uncharacterized protein</fullName>
    </submittedName>
</protein>
<dbReference type="EMBL" id="JASCZI010094375">
    <property type="protein sequence ID" value="MED6153749.1"/>
    <property type="molecule type" value="Genomic_DNA"/>
</dbReference>
<sequence>MLDGHMMGAAAVGAGHVTMTHLPNHARPESSDKSTRGWRTQPEVTSTSDRATHPTPRAPEYPRGMGLHGRAQSQAERMSQRGRATEMLEQPQ</sequence>
<evidence type="ECO:0000313" key="3">
    <source>
        <dbReference type="Proteomes" id="UP001341840"/>
    </source>
</evidence>
<gene>
    <name evidence="2" type="ORF">PIB30_105022</name>
</gene>
<dbReference type="Proteomes" id="UP001341840">
    <property type="component" value="Unassembled WGS sequence"/>
</dbReference>
<proteinExistence type="predicted"/>
<reference evidence="2 3" key="1">
    <citation type="journal article" date="2023" name="Plants (Basel)">
        <title>Bridging the Gap: Combining Genomics and Transcriptomics Approaches to Understand Stylosanthes scabra, an Orphan Legume from the Brazilian Caatinga.</title>
        <authorList>
            <person name="Ferreira-Neto J.R.C."/>
            <person name="da Silva M.D."/>
            <person name="Binneck E."/>
            <person name="de Melo N.F."/>
            <person name="da Silva R.H."/>
            <person name="de Melo A.L.T.M."/>
            <person name="Pandolfi V."/>
            <person name="Bustamante F.O."/>
            <person name="Brasileiro-Vidal A.C."/>
            <person name="Benko-Iseppon A.M."/>
        </authorList>
    </citation>
    <scope>NUCLEOTIDE SEQUENCE [LARGE SCALE GENOMIC DNA]</scope>
    <source>
        <tissue evidence="2">Leaves</tissue>
    </source>
</reference>
<evidence type="ECO:0000256" key="1">
    <source>
        <dbReference type="SAM" id="MobiDB-lite"/>
    </source>
</evidence>
<organism evidence="2 3">
    <name type="scientific">Stylosanthes scabra</name>
    <dbReference type="NCBI Taxonomy" id="79078"/>
    <lineage>
        <taxon>Eukaryota</taxon>
        <taxon>Viridiplantae</taxon>
        <taxon>Streptophyta</taxon>
        <taxon>Embryophyta</taxon>
        <taxon>Tracheophyta</taxon>
        <taxon>Spermatophyta</taxon>
        <taxon>Magnoliopsida</taxon>
        <taxon>eudicotyledons</taxon>
        <taxon>Gunneridae</taxon>
        <taxon>Pentapetalae</taxon>
        <taxon>rosids</taxon>
        <taxon>fabids</taxon>
        <taxon>Fabales</taxon>
        <taxon>Fabaceae</taxon>
        <taxon>Papilionoideae</taxon>
        <taxon>50 kb inversion clade</taxon>
        <taxon>dalbergioids sensu lato</taxon>
        <taxon>Dalbergieae</taxon>
        <taxon>Pterocarpus clade</taxon>
        <taxon>Stylosanthes</taxon>
    </lineage>
</organism>
<name>A0ABU6TYZ9_9FABA</name>